<keyword evidence="1" id="KW-0472">Membrane</keyword>
<feature type="transmembrane region" description="Helical" evidence="1">
    <location>
        <begin position="107"/>
        <end position="126"/>
    </location>
</feature>
<sequence length="154" mass="17219">MKKITFLTFTIYILGLTLVNAEEGHSHELPEFLHFMEELIEEHSILRGATFGFIHTLIPLIGFYTGWSINRFLKILSNGAIAGIVGIVFAHIIADFIAALADPDLQSAAYGIVIGGFLPLLAVPFLEKYVTKSKYHTVVGDHEDLKKDLKKKHR</sequence>
<dbReference type="AlphaFoldDB" id="A0A075GAW4"/>
<evidence type="ECO:0000256" key="1">
    <source>
        <dbReference type="SAM" id="Phobius"/>
    </source>
</evidence>
<organism evidence="2">
    <name type="scientific">uncultured marine group II/III euryarchaeote KM3_133_F10</name>
    <dbReference type="NCBI Taxonomy" id="1457864"/>
    <lineage>
        <taxon>Archaea</taxon>
        <taxon>Methanobacteriati</taxon>
        <taxon>Methanobacteriota</taxon>
        <taxon>environmental samples</taxon>
    </lineage>
</organism>
<evidence type="ECO:0000313" key="2">
    <source>
        <dbReference type="EMBL" id="AIF00455.1"/>
    </source>
</evidence>
<proteinExistence type="predicted"/>
<protein>
    <submittedName>
        <fullName evidence="2">Uncharacterized protein</fullName>
    </submittedName>
</protein>
<accession>A0A075GAW4</accession>
<reference evidence="2" key="1">
    <citation type="journal article" date="2014" name="Genome Biol. Evol.">
        <title>Pangenome evidence for extensive interdomain horizontal transfer affecting lineage core and shell genes in uncultured planktonic thaumarchaeota and euryarchaeota.</title>
        <authorList>
            <person name="Deschamps P."/>
            <person name="Zivanovic Y."/>
            <person name="Moreira D."/>
            <person name="Rodriguez-Valera F."/>
            <person name="Lopez-Garcia P."/>
        </authorList>
    </citation>
    <scope>NUCLEOTIDE SEQUENCE</scope>
</reference>
<keyword evidence="1" id="KW-1133">Transmembrane helix</keyword>
<dbReference type="EMBL" id="KF900592">
    <property type="protein sequence ID" value="AIF00455.1"/>
    <property type="molecule type" value="Genomic_DNA"/>
</dbReference>
<name>A0A075GAW4_9EURY</name>
<keyword evidence="1" id="KW-0812">Transmembrane</keyword>
<feature type="transmembrane region" description="Helical" evidence="1">
    <location>
        <begin position="79"/>
        <end position="101"/>
    </location>
</feature>
<feature type="transmembrane region" description="Helical" evidence="1">
    <location>
        <begin position="45"/>
        <end position="67"/>
    </location>
</feature>